<comment type="caution">
    <text evidence="2">The sequence shown here is derived from an EMBL/GenBank/DDBJ whole genome shotgun (WGS) entry which is preliminary data.</text>
</comment>
<dbReference type="EMBL" id="QGGV01000015">
    <property type="protein sequence ID" value="PWK52779.1"/>
    <property type="molecule type" value="Genomic_DNA"/>
</dbReference>
<proteinExistence type="predicted"/>
<keyword evidence="3" id="KW-1185">Reference proteome</keyword>
<accession>A0A316FW23</accession>
<evidence type="ECO:0000256" key="1">
    <source>
        <dbReference type="SAM" id="MobiDB-lite"/>
    </source>
</evidence>
<protein>
    <submittedName>
        <fullName evidence="2">Uncharacterized protein</fullName>
    </submittedName>
</protein>
<dbReference type="Proteomes" id="UP000245390">
    <property type="component" value="Unassembled WGS sequence"/>
</dbReference>
<evidence type="ECO:0000313" key="2">
    <source>
        <dbReference type="EMBL" id="PWK52779.1"/>
    </source>
</evidence>
<dbReference type="AlphaFoldDB" id="A0A316FW23"/>
<name>A0A316FW23_9RHOB</name>
<sequence>MMSRGCLFLRFLGAIIIPLILAGCFVSKQPLVAEQDAAYPFAAGTRLELIGSDNPPVALQITNGYYVMVEPEKDTKQFRMRPVGAGIYLLMSYFPKDRFPYAYSLARVRGQQIEVFYVREEDLEAYLTRLATTDPGHAKSISSQVNSVGDFYEVNSLSFVEVLLPEMLEEGFATRLNSYTVVQDHNDERSGGLDASSIAQEKGSDGTSMITEPPMAPANNGASPAGAGSALPGRASPETIKSDLGNRYDRFRNEAGDFYVSLMSPNVFVSYSASQDMMRCTIGLKLRDEEPFSIVDDGCDGSLELGVRGLKILKLSPEELYGFIGRVARSADGTRAPLPAKLATETLFGSLKYGPLGEVVGAEAAALRSFIDSRSPSATDTAQFAAMSVSRGRQLILIEVAKAEGNCYYLMNDTDAGGRNIFDEWMDLLLKIYPKEDDEWPPQTLLYIDDGCNGSIETLGFGRRFWTVGDNNYVQAKYEHSFGASFFAPLTALYTAGGILAASNP</sequence>
<feature type="compositionally biased region" description="Low complexity" evidence="1">
    <location>
        <begin position="217"/>
        <end position="236"/>
    </location>
</feature>
<gene>
    <name evidence="2" type="ORF">C8D95_11556</name>
</gene>
<feature type="region of interest" description="Disordered" evidence="1">
    <location>
        <begin position="185"/>
        <end position="236"/>
    </location>
</feature>
<dbReference type="PROSITE" id="PS51257">
    <property type="entry name" value="PROKAR_LIPOPROTEIN"/>
    <property type="match status" value="1"/>
</dbReference>
<reference evidence="2 3" key="1">
    <citation type="submission" date="2018-05" db="EMBL/GenBank/DDBJ databases">
        <title>Genomic Encyclopedia of Type Strains, Phase IV (KMG-IV): sequencing the most valuable type-strain genomes for metagenomic binning, comparative biology and taxonomic classification.</title>
        <authorList>
            <person name="Goeker M."/>
        </authorList>
    </citation>
    <scope>NUCLEOTIDE SEQUENCE [LARGE SCALE GENOMIC DNA]</scope>
    <source>
        <strain evidence="2 3">DSM 103371</strain>
    </source>
</reference>
<evidence type="ECO:0000313" key="3">
    <source>
        <dbReference type="Proteomes" id="UP000245390"/>
    </source>
</evidence>
<organism evidence="2 3">
    <name type="scientific">Silicimonas algicola</name>
    <dbReference type="NCBI Taxonomy" id="1826607"/>
    <lineage>
        <taxon>Bacteria</taxon>
        <taxon>Pseudomonadati</taxon>
        <taxon>Pseudomonadota</taxon>
        <taxon>Alphaproteobacteria</taxon>
        <taxon>Rhodobacterales</taxon>
        <taxon>Paracoccaceae</taxon>
    </lineage>
</organism>